<dbReference type="EMBL" id="QJKJ01009653">
    <property type="protein sequence ID" value="RDX76014.1"/>
    <property type="molecule type" value="Genomic_DNA"/>
</dbReference>
<dbReference type="Proteomes" id="UP000257109">
    <property type="component" value="Unassembled WGS sequence"/>
</dbReference>
<name>A0A371FCK1_MUCPR</name>
<evidence type="ECO:0000313" key="1">
    <source>
        <dbReference type="EMBL" id="RDX76014.1"/>
    </source>
</evidence>
<protein>
    <submittedName>
        <fullName evidence="1">Uncharacterized protein</fullName>
    </submittedName>
</protein>
<reference evidence="1" key="1">
    <citation type="submission" date="2018-05" db="EMBL/GenBank/DDBJ databases">
        <title>Draft genome of Mucuna pruriens seed.</title>
        <authorList>
            <person name="Nnadi N.E."/>
            <person name="Vos R."/>
            <person name="Hasami M.H."/>
            <person name="Devisetty U.K."/>
            <person name="Aguiy J.C."/>
        </authorList>
    </citation>
    <scope>NUCLEOTIDE SEQUENCE [LARGE SCALE GENOMIC DNA]</scope>
    <source>
        <strain evidence="1">JCA_2017</strain>
    </source>
</reference>
<comment type="caution">
    <text evidence="1">The sequence shown here is derived from an EMBL/GenBank/DDBJ whole genome shotgun (WGS) entry which is preliminary data.</text>
</comment>
<keyword evidence="2" id="KW-1185">Reference proteome</keyword>
<dbReference type="OrthoDB" id="1194186at2759"/>
<evidence type="ECO:0000313" key="2">
    <source>
        <dbReference type="Proteomes" id="UP000257109"/>
    </source>
</evidence>
<feature type="non-terminal residue" evidence="1">
    <location>
        <position position="1"/>
    </location>
</feature>
<accession>A0A371FCK1</accession>
<dbReference type="AlphaFoldDB" id="A0A371FCK1"/>
<sequence>MEKRVAESNSIVNLNCSPTIAFGRWKAPFGRCTSWAISFWTMMPEVLWMQLQQLPVYGRTTTRHVFDGRLVRVLSRVMAQGPIVAIKVQFSGSAYSYLRQEYKERCTSAIIADSSNEDLARLGGGLEAVKSDTAKQRRGLSCPYTKVQVVELGVQTDHPYILIARATVSGVKDNIEKGGMRINLKERRQEEEPRVERKRRYDESPCQRNMKDFRRAPMYALKCGIPLLQSNEATMTRFLHGLNKDIQDVVELYHYTSMAI</sequence>
<proteinExistence type="predicted"/>
<gene>
    <name evidence="1" type="ORF">CR513_44045</name>
</gene>
<organism evidence="1 2">
    <name type="scientific">Mucuna pruriens</name>
    <name type="common">Velvet bean</name>
    <name type="synonym">Dolichos pruriens</name>
    <dbReference type="NCBI Taxonomy" id="157652"/>
    <lineage>
        <taxon>Eukaryota</taxon>
        <taxon>Viridiplantae</taxon>
        <taxon>Streptophyta</taxon>
        <taxon>Embryophyta</taxon>
        <taxon>Tracheophyta</taxon>
        <taxon>Spermatophyta</taxon>
        <taxon>Magnoliopsida</taxon>
        <taxon>eudicotyledons</taxon>
        <taxon>Gunneridae</taxon>
        <taxon>Pentapetalae</taxon>
        <taxon>rosids</taxon>
        <taxon>fabids</taxon>
        <taxon>Fabales</taxon>
        <taxon>Fabaceae</taxon>
        <taxon>Papilionoideae</taxon>
        <taxon>50 kb inversion clade</taxon>
        <taxon>NPAAA clade</taxon>
        <taxon>indigoferoid/millettioid clade</taxon>
        <taxon>Phaseoleae</taxon>
        <taxon>Mucuna</taxon>
    </lineage>
</organism>